<gene>
    <name evidence="2" type="ORF">US42_C0002G0018</name>
</gene>
<dbReference type="EMBL" id="LBSX01000002">
    <property type="protein sequence ID" value="KKQ28063.1"/>
    <property type="molecule type" value="Genomic_DNA"/>
</dbReference>
<dbReference type="GO" id="GO:0016787">
    <property type="term" value="F:hydrolase activity"/>
    <property type="evidence" value="ECO:0007669"/>
    <property type="project" value="UniProtKB-KW"/>
</dbReference>
<dbReference type="Pfam" id="PF00293">
    <property type="entry name" value="NUDIX"/>
    <property type="match status" value="1"/>
</dbReference>
<name>A0A0G0GAA6_9BACT</name>
<feature type="domain" description="Nudix hydrolase" evidence="1">
    <location>
        <begin position="30"/>
        <end position="171"/>
    </location>
</feature>
<protein>
    <submittedName>
        <fullName evidence="2">NUDIX hydrolase</fullName>
    </submittedName>
</protein>
<evidence type="ECO:0000313" key="3">
    <source>
        <dbReference type="Proteomes" id="UP000034849"/>
    </source>
</evidence>
<dbReference type="STRING" id="1619046.US42_C0002G0018"/>
<dbReference type="PROSITE" id="PS51462">
    <property type="entry name" value="NUDIX"/>
    <property type="match status" value="1"/>
</dbReference>
<dbReference type="PANTHER" id="PTHR10885">
    <property type="entry name" value="ISOPENTENYL-DIPHOSPHATE DELTA-ISOMERASE"/>
    <property type="match status" value="1"/>
</dbReference>
<comment type="caution">
    <text evidence="2">The sequence shown here is derived from an EMBL/GenBank/DDBJ whole genome shotgun (WGS) entry which is preliminary data.</text>
</comment>
<dbReference type="Gene3D" id="3.90.79.10">
    <property type="entry name" value="Nucleoside Triphosphate Pyrophosphohydrolase"/>
    <property type="match status" value="1"/>
</dbReference>
<accession>A0A0G0GAA6</accession>
<evidence type="ECO:0000313" key="2">
    <source>
        <dbReference type="EMBL" id="KKQ28063.1"/>
    </source>
</evidence>
<dbReference type="CDD" id="cd04692">
    <property type="entry name" value="NUDIX_Hydrolase"/>
    <property type="match status" value="1"/>
</dbReference>
<evidence type="ECO:0000259" key="1">
    <source>
        <dbReference type="PROSITE" id="PS51462"/>
    </source>
</evidence>
<dbReference type="InterPro" id="IPR000086">
    <property type="entry name" value="NUDIX_hydrolase_dom"/>
</dbReference>
<proteinExistence type="predicted"/>
<organism evidence="2 3">
    <name type="scientific">Candidatus Magasanikbacteria bacterium GW2011_GWC2_37_14</name>
    <dbReference type="NCBI Taxonomy" id="1619046"/>
    <lineage>
        <taxon>Bacteria</taxon>
        <taxon>Candidatus Magasanikiibacteriota</taxon>
    </lineage>
</organism>
<dbReference type="InterPro" id="IPR015797">
    <property type="entry name" value="NUDIX_hydrolase-like_dom_sf"/>
</dbReference>
<dbReference type="PANTHER" id="PTHR10885:SF0">
    <property type="entry name" value="ISOPENTENYL-DIPHOSPHATE DELTA-ISOMERASE"/>
    <property type="match status" value="1"/>
</dbReference>
<sequence length="185" mass="21023">MSDNKYLNIVNEAGQIIGEDSRENIHKNGLLHREVHVWFYTPQGEIILQHRGKNAETFPDLLYVTVGGHVEIGEDFEQAALKEVQEETGVKLKISDLVLVYKAHAPIDTDTVTHKINNTIRAVYVYCYRGAIKDLQTEKGVGQGFEVWPLTRILNISNEDRIKLIFSILKEPALGILKKIQTMIK</sequence>
<dbReference type="Proteomes" id="UP000034849">
    <property type="component" value="Unassembled WGS sequence"/>
</dbReference>
<dbReference type="AlphaFoldDB" id="A0A0G0GAA6"/>
<dbReference type="SUPFAM" id="SSF55811">
    <property type="entry name" value="Nudix"/>
    <property type="match status" value="1"/>
</dbReference>
<keyword evidence="2" id="KW-0378">Hydrolase</keyword>
<reference evidence="2 3" key="1">
    <citation type="journal article" date="2015" name="Nature">
        <title>rRNA introns, odd ribosomes, and small enigmatic genomes across a large radiation of phyla.</title>
        <authorList>
            <person name="Brown C.T."/>
            <person name="Hug L.A."/>
            <person name="Thomas B.C."/>
            <person name="Sharon I."/>
            <person name="Castelle C.J."/>
            <person name="Singh A."/>
            <person name="Wilkins M.J."/>
            <person name="Williams K.H."/>
            <person name="Banfield J.F."/>
        </authorList>
    </citation>
    <scope>NUCLEOTIDE SEQUENCE [LARGE SCALE GENOMIC DNA]</scope>
</reference>